<evidence type="ECO:0000313" key="2">
    <source>
        <dbReference type="EMBL" id="SDG27030.1"/>
    </source>
</evidence>
<dbReference type="EMBL" id="FNBN01000003">
    <property type="protein sequence ID" value="SDG27030.1"/>
    <property type="molecule type" value="Genomic_DNA"/>
</dbReference>
<organism evidence="2 3">
    <name type="scientific">Chitinophaga filiformis</name>
    <name type="common">Myxococcus filiformis</name>
    <name type="synonym">Flexibacter filiformis</name>
    <dbReference type="NCBI Taxonomy" id="104663"/>
    <lineage>
        <taxon>Bacteria</taxon>
        <taxon>Pseudomonadati</taxon>
        <taxon>Bacteroidota</taxon>
        <taxon>Chitinophagia</taxon>
        <taxon>Chitinophagales</taxon>
        <taxon>Chitinophagaceae</taxon>
        <taxon>Chitinophaga</taxon>
    </lineage>
</organism>
<dbReference type="RefSeq" id="WP_089834043.1">
    <property type="nucleotide sequence ID" value="NZ_FNBN01000003.1"/>
</dbReference>
<proteinExistence type="predicted"/>
<keyword evidence="1" id="KW-1133">Transmembrane helix</keyword>
<reference evidence="3" key="1">
    <citation type="submission" date="2016-10" db="EMBL/GenBank/DDBJ databases">
        <authorList>
            <person name="Varghese N."/>
            <person name="Submissions S."/>
        </authorList>
    </citation>
    <scope>NUCLEOTIDE SEQUENCE [LARGE SCALE GENOMIC DNA]</scope>
    <source>
        <strain evidence="3">DSM 527</strain>
    </source>
</reference>
<dbReference type="Proteomes" id="UP000199045">
    <property type="component" value="Unassembled WGS sequence"/>
</dbReference>
<evidence type="ECO:0000313" key="3">
    <source>
        <dbReference type="Proteomes" id="UP000199045"/>
    </source>
</evidence>
<gene>
    <name evidence="2" type="ORF">SAMN04488121_1031032</name>
</gene>
<dbReference type="AlphaFoldDB" id="A0A1G7SXJ9"/>
<keyword evidence="1" id="KW-0472">Membrane</keyword>
<feature type="transmembrane region" description="Helical" evidence="1">
    <location>
        <begin position="21"/>
        <end position="40"/>
    </location>
</feature>
<sequence length="155" mass="17442">MQSFKYFTKEGNVYIKTPPKALYYTLALLILAIALLSFIYGESRNVKLLAGMIGLLGLIILLRTTATSRFDTVARTITAQSMFFLPARVFSFDDFDHFLVNKQSYLGLLTINSTASIIINKNGKKRTLMLHQVMFVTKPLQKVIDEAAQIIGVEQ</sequence>
<protein>
    <recommendedName>
        <fullName evidence="4">PH domain-containing protein</fullName>
    </recommendedName>
</protein>
<keyword evidence="1" id="KW-0812">Transmembrane</keyword>
<evidence type="ECO:0000256" key="1">
    <source>
        <dbReference type="SAM" id="Phobius"/>
    </source>
</evidence>
<feature type="transmembrane region" description="Helical" evidence="1">
    <location>
        <begin position="46"/>
        <end position="66"/>
    </location>
</feature>
<dbReference type="OrthoDB" id="1251273at2"/>
<accession>A0A1G7SXJ9</accession>
<name>A0A1G7SXJ9_CHIFI</name>
<dbReference type="STRING" id="104663.SAMN04488121_1031032"/>
<evidence type="ECO:0008006" key="4">
    <source>
        <dbReference type="Google" id="ProtNLM"/>
    </source>
</evidence>